<dbReference type="EMBL" id="CM023491">
    <property type="protein sequence ID" value="KAH6941009.1"/>
    <property type="molecule type" value="Genomic_DNA"/>
</dbReference>
<name>A0ACB7T4E1_HYAAI</name>
<comment type="caution">
    <text evidence="1">The sequence shown here is derived from an EMBL/GenBank/DDBJ whole genome shotgun (WGS) entry which is preliminary data.</text>
</comment>
<accession>A0ACB7T4E1</accession>
<evidence type="ECO:0000313" key="1">
    <source>
        <dbReference type="EMBL" id="KAH6941009.1"/>
    </source>
</evidence>
<keyword evidence="2" id="KW-1185">Reference proteome</keyword>
<protein>
    <submittedName>
        <fullName evidence="1">Uncharacterized protein</fullName>
    </submittedName>
</protein>
<reference evidence="1" key="1">
    <citation type="submission" date="2020-05" db="EMBL/GenBank/DDBJ databases">
        <title>Large-scale comparative analyses of tick genomes elucidate their genetic diversity and vector capacities.</title>
        <authorList>
            <person name="Jia N."/>
            <person name="Wang J."/>
            <person name="Shi W."/>
            <person name="Du L."/>
            <person name="Sun Y."/>
            <person name="Zhan W."/>
            <person name="Jiang J."/>
            <person name="Wang Q."/>
            <person name="Zhang B."/>
            <person name="Ji P."/>
            <person name="Sakyi L.B."/>
            <person name="Cui X."/>
            <person name="Yuan T."/>
            <person name="Jiang B."/>
            <person name="Yang W."/>
            <person name="Lam T.T.-Y."/>
            <person name="Chang Q."/>
            <person name="Ding S."/>
            <person name="Wang X."/>
            <person name="Zhu J."/>
            <person name="Ruan X."/>
            <person name="Zhao L."/>
            <person name="Wei J."/>
            <person name="Que T."/>
            <person name="Du C."/>
            <person name="Cheng J."/>
            <person name="Dai P."/>
            <person name="Han X."/>
            <person name="Huang E."/>
            <person name="Gao Y."/>
            <person name="Liu J."/>
            <person name="Shao H."/>
            <person name="Ye R."/>
            <person name="Li L."/>
            <person name="Wei W."/>
            <person name="Wang X."/>
            <person name="Wang C."/>
            <person name="Yang T."/>
            <person name="Huo Q."/>
            <person name="Li W."/>
            <person name="Guo W."/>
            <person name="Chen H."/>
            <person name="Zhou L."/>
            <person name="Ni X."/>
            <person name="Tian J."/>
            <person name="Zhou Y."/>
            <person name="Sheng Y."/>
            <person name="Liu T."/>
            <person name="Pan Y."/>
            <person name="Xia L."/>
            <person name="Li J."/>
            <person name="Zhao F."/>
            <person name="Cao W."/>
        </authorList>
    </citation>
    <scope>NUCLEOTIDE SEQUENCE</scope>
    <source>
        <strain evidence="1">Hyas-2018</strain>
    </source>
</reference>
<evidence type="ECO:0000313" key="2">
    <source>
        <dbReference type="Proteomes" id="UP000821845"/>
    </source>
</evidence>
<gene>
    <name evidence="1" type="ORF">HPB50_012030</name>
</gene>
<proteinExistence type="predicted"/>
<organism evidence="1 2">
    <name type="scientific">Hyalomma asiaticum</name>
    <name type="common">Tick</name>
    <dbReference type="NCBI Taxonomy" id="266040"/>
    <lineage>
        <taxon>Eukaryota</taxon>
        <taxon>Metazoa</taxon>
        <taxon>Ecdysozoa</taxon>
        <taxon>Arthropoda</taxon>
        <taxon>Chelicerata</taxon>
        <taxon>Arachnida</taxon>
        <taxon>Acari</taxon>
        <taxon>Parasitiformes</taxon>
        <taxon>Ixodida</taxon>
        <taxon>Ixodoidea</taxon>
        <taxon>Ixodidae</taxon>
        <taxon>Hyalomminae</taxon>
        <taxon>Hyalomma</taxon>
    </lineage>
</organism>
<sequence>MCWIYNPRSKKARLRYDSAHSRLIKNGIVFPGLGVELAKTFEHQVLRDFKDQVERFCNAGYPVAFISSVC</sequence>
<dbReference type="Proteomes" id="UP000821845">
    <property type="component" value="Chromosome 11"/>
</dbReference>